<comment type="caution">
    <text evidence="4">The sequence shown here is derived from an EMBL/GenBank/DDBJ whole genome shotgun (WGS) entry which is preliminary data.</text>
</comment>
<organism evidence="4 5">
    <name type="scientific">Oerskovia douganii</name>
    <dbReference type="NCBI Taxonomy" id="2762210"/>
    <lineage>
        <taxon>Bacteria</taxon>
        <taxon>Bacillati</taxon>
        <taxon>Actinomycetota</taxon>
        <taxon>Actinomycetes</taxon>
        <taxon>Micrococcales</taxon>
        <taxon>Cellulomonadaceae</taxon>
        <taxon>Oerskovia</taxon>
    </lineage>
</organism>
<sequence length="277" mass="28351">MTGTLGAALVAWPAAGTVSLGASPGARWGVLADVPVEPDADTARLWLKEELLDPVYLDDPSLLARFLDWLSGLFDDVRVLDVNPVVASAVIVGLVLVVAAIAYVVAGPVRVSRRARASVAVFEDDERSAADLRAAADSAAAAGDWGTAVVERYRAVVRSLEERVLLDPRPGRTAHEAAAAAALRLPALTDRLGAGARLFDDVRYGKVSVGPAADQALRELDAAVLATRPTPLVPPDGPTGSGGPGQAGPGTAVPGTPVAVTTPLPTDQEPTATGGAR</sequence>
<dbReference type="EMBL" id="JACSPN010000012">
    <property type="protein sequence ID" value="MBE7700706.1"/>
    <property type="molecule type" value="Genomic_DNA"/>
</dbReference>
<keyword evidence="2" id="KW-0812">Transmembrane</keyword>
<feature type="compositionally biased region" description="Gly residues" evidence="1">
    <location>
        <begin position="239"/>
        <end position="248"/>
    </location>
</feature>
<dbReference type="AlphaFoldDB" id="A0A9D5YZN3"/>
<feature type="region of interest" description="Disordered" evidence="1">
    <location>
        <begin position="228"/>
        <end position="277"/>
    </location>
</feature>
<keyword evidence="2" id="KW-0472">Membrane</keyword>
<dbReference type="Pfam" id="PF13559">
    <property type="entry name" value="DUF4129"/>
    <property type="match status" value="1"/>
</dbReference>
<accession>A0A9D5YZN3</accession>
<evidence type="ECO:0000256" key="1">
    <source>
        <dbReference type="SAM" id="MobiDB-lite"/>
    </source>
</evidence>
<keyword evidence="2" id="KW-1133">Transmembrane helix</keyword>
<keyword evidence="5" id="KW-1185">Reference proteome</keyword>
<feature type="transmembrane region" description="Helical" evidence="2">
    <location>
        <begin position="85"/>
        <end position="106"/>
    </location>
</feature>
<evidence type="ECO:0000256" key="2">
    <source>
        <dbReference type="SAM" id="Phobius"/>
    </source>
</evidence>
<feature type="domain" description="Protein-glutamine gamma-glutamyltransferase-like C-terminal" evidence="3">
    <location>
        <begin position="152"/>
        <end position="221"/>
    </location>
</feature>
<name>A0A9D5YZN3_9CELL</name>
<evidence type="ECO:0000313" key="5">
    <source>
        <dbReference type="Proteomes" id="UP000822993"/>
    </source>
</evidence>
<protein>
    <submittedName>
        <fullName evidence="4">DUF4129 domain-containing protein</fullName>
    </submittedName>
</protein>
<feature type="compositionally biased region" description="Low complexity" evidence="1">
    <location>
        <begin position="249"/>
        <end position="266"/>
    </location>
</feature>
<reference evidence="4 5" key="1">
    <citation type="submission" date="2020-08" db="EMBL/GenBank/DDBJ databases">
        <title>A Genomic Blueprint of the Chicken Gut Microbiome.</title>
        <authorList>
            <person name="Gilroy R."/>
            <person name="Ravi A."/>
            <person name="Getino M."/>
            <person name="Pursley I."/>
            <person name="Horton D.L."/>
            <person name="Alikhan N.-F."/>
            <person name="Baker D."/>
            <person name="Gharbi K."/>
            <person name="Hall N."/>
            <person name="Watson M."/>
            <person name="Adriaenssens E.M."/>
            <person name="Foster-Nyarko E."/>
            <person name="Jarju S."/>
            <person name="Secka A."/>
            <person name="Antonio M."/>
            <person name="Oren A."/>
            <person name="Chaudhuri R."/>
            <person name="La Ragione R.M."/>
            <person name="Hildebrand F."/>
            <person name="Pallen M.J."/>
        </authorList>
    </citation>
    <scope>NUCLEOTIDE SEQUENCE [LARGE SCALE GENOMIC DNA]</scope>
    <source>
        <strain evidence="4 5">Sa1BUA8</strain>
    </source>
</reference>
<dbReference type="Proteomes" id="UP000822993">
    <property type="component" value="Unassembled WGS sequence"/>
</dbReference>
<dbReference type="InterPro" id="IPR025403">
    <property type="entry name" value="TgpA-like_C"/>
</dbReference>
<proteinExistence type="predicted"/>
<evidence type="ECO:0000259" key="3">
    <source>
        <dbReference type="Pfam" id="PF13559"/>
    </source>
</evidence>
<dbReference type="RefSeq" id="WP_193719977.1">
    <property type="nucleotide sequence ID" value="NZ_JACSPN010000012.1"/>
</dbReference>
<gene>
    <name evidence="4" type="ORF">H9623_10380</name>
</gene>
<evidence type="ECO:0000313" key="4">
    <source>
        <dbReference type="EMBL" id="MBE7700706.1"/>
    </source>
</evidence>